<dbReference type="Pfam" id="PF00008">
    <property type="entry name" value="EGF"/>
    <property type="match status" value="1"/>
</dbReference>
<dbReference type="GO" id="GO:0005886">
    <property type="term" value="C:plasma membrane"/>
    <property type="evidence" value="ECO:0007669"/>
    <property type="project" value="TreeGrafter"/>
</dbReference>
<dbReference type="Gene3D" id="3.40.390.10">
    <property type="entry name" value="Collagenase (Catalytic Domain)"/>
    <property type="match status" value="1"/>
</dbReference>
<evidence type="ECO:0000256" key="5">
    <source>
        <dbReference type="ARBA" id="ARBA00022737"/>
    </source>
</evidence>
<dbReference type="GO" id="GO:0004222">
    <property type="term" value="F:metalloendopeptidase activity"/>
    <property type="evidence" value="ECO:0007669"/>
    <property type="project" value="InterPro"/>
</dbReference>
<dbReference type="SMART" id="SM00608">
    <property type="entry name" value="ACR"/>
    <property type="match status" value="1"/>
</dbReference>
<feature type="active site" evidence="12">
    <location>
        <position position="172"/>
    </location>
</feature>
<dbReference type="Gene3D" id="2.10.25.10">
    <property type="entry name" value="Laminin"/>
    <property type="match status" value="2"/>
</dbReference>
<keyword evidence="5" id="KW-0677">Repeat</keyword>
<dbReference type="SUPFAM" id="SSF55486">
    <property type="entry name" value="Metalloproteases ('zincins'), catalytic domain"/>
    <property type="match status" value="1"/>
</dbReference>
<keyword evidence="2" id="KW-0645">Protease</keyword>
<feature type="domain" description="Peptidase M12B" evidence="14">
    <location>
        <begin position="1"/>
        <end position="235"/>
    </location>
</feature>
<dbReference type="InterPro" id="IPR003582">
    <property type="entry name" value="ShKT_dom"/>
</dbReference>
<name>A0A3M7SSC7_BRAPC</name>
<evidence type="ECO:0000256" key="3">
    <source>
        <dbReference type="ARBA" id="ARBA00022723"/>
    </source>
</evidence>
<keyword evidence="1 11" id="KW-0245">EGF-like domain</keyword>
<evidence type="ECO:0000256" key="7">
    <source>
        <dbReference type="ARBA" id="ARBA00022833"/>
    </source>
</evidence>
<evidence type="ECO:0000259" key="15">
    <source>
        <dbReference type="PROSITE" id="PS51670"/>
    </source>
</evidence>
<dbReference type="Pfam" id="PF17771">
    <property type="entry name" value="ADAMTS_CR_2"/>
    <property type="match status" value="1"/>
</dbReference>
<dbReference type="PROSITE" id="PS00022">
    <property type="entry name" value="EGF_1"/>
    <property type="match status" value="2"/>
</dbReference>
<evidence type="ECO:0000256" key="9">
    <source>
        <dbReference type="ARBA" id="ARBA00023157"/>
    </source>
</evidence>
<keyword evidence="6" id="KW-0378">Hydrolase</keyword>
<evidence type="ECO:0000256" key="12">
    <source>
        <dbReference type="PROSITE-ProRule" id="PRU00276"/>
    </source>
</evidence>
<feature type="domain" description="EGF-like" evidence="13">
    <location>
        <begin position="435"/>
        <end position="479"/>
    </location>
</feature>
<keyword evidence="3 12" id="KW-0479">Metal-binding</keyword>
<dbReference type="InterPro" id="IPR006586">
    <property type="entry name" value="ADAM_Cys-rich"/>
</dbReference>
<dbReference type="SUPFAM" id="SSF57196">
    <property type="entry name" value="EGF/Laminin"/>
    <property type="match status" value="2"/>
</dbReference>
<evidence type="ECO:0000256" key="2">
    <source>
        <dbReference type="ARBA" id="ARBA00022670"/>
    </source>
</evidence>
<comment type="caution">
    <text evidence="16">The sequence shown here is derived from an EMBL/GenBank/DDBJ whole genome shotgun (WGS) entry which is preliminary data.</text>
</comment>
<dbReference type="OrthoDB" id="6134861at2759"/>
<dbReference type="PANTHER" id="PTHR24049:SF22">
    <property type="entry name" value="DROSOPHILA CRUMBS HOMOLOG"/>
    <property type="match status" value="1"/>
</dbReference>
<reference evidence="16 17" key="1">
    <citation type="journal article" date="2018" name="Sci. Rep.">
        <title>Genomic signatures of local adaptation to the degree of environmental predictability in rotifers.</title>
        <authorList>
            <person name="Franch-Gras L."/>
            <person name="Hahn C."/>
            <person name="Garcia-Roger E.M."/>
            <person name="Carmona M.J."/>
            <person name="Serra M."/>
            <person name="Gomez A."/>
        </authorList>
    </citation>
    <scope>NUCLEOTIDE SEQUENCE [LARGE SCALE GENOMIC DNA]</scope>
    <source>
        <strain evidence="16">HYR1</strain>
    </source>
</reference>
<dbReference type="InterPro" id="IPR024079">
    <property type="entry name" value="MetalloPept_cat_dom_sf"/>
</dbReference>
<evidence type="ECO:0000313" key="16">
    <source>
        <dbReference type="EMBL" id="RNA38761.1"/>
    </source>
</evidence>
<dbReference type="PROSITE" id="PS50215">
    <property type="entry name" value="ADAM_MEPRO"/>
    <property type="match status" value="1"/>
</dbReference>
<dbReference type="Pfam" id="PF13574">
    <property type="entry name" value="Reprolysin_2"/>
    <property type="match status" value="1"/>
</dbReference>
<dbReference type="PANTHER" id="PTHR24049">
    <property type="entry name" value="CRUMBS FAMILY MEMBER"/>
    <property type="match status" value="1"/>
</dbReference>
<evidence type="ECO:0000259" key="13">
    <source>
        <dbReference type="PROSITE" id="PS50026"/>
    </source>
</evidence>
<dbReference type="GO" id="GO:0006508">
    <property type="term" value="P:proteolysis"/>
    <property type="evidence" value="ECO:0007669"/>
    <property type="project" value="UniProtKB-KW"/>
</dbReference>
<dbReference type="SMART" id="SM00181">
    <property type="entry name" value="EGF"/>
    <property type="match status" value="2"/>
</dbReference>
<keyword evidence="9 11" id="KW-1015">Disulfide bond</keyword>
<organism evidence="16 17">
    <name type="scientific">Brachionus plicatilis</name>
    <name type="common">Marine rotifer</name>
    <name type="synonym">Brachionus muelleri</name>
    <dbReference type="NCBI Taxonomy" id="10195"/>
    <lineage>
        <taxon>Eukaryota</taxon>
        <taxon>Metazoa</taxon>
        <taxon>Spiralia</taxon>
        <taxon>Gnathifera</taxon>
        <taxon>Rotifera</taxon>
        <taxon>Eurotatoria</taxon>
        <taxon>Monogononta</taxon>
        <taxon>Pseudotrocha</taxon>
        <taxon>Ploima</taxon>
        <taxon>Brachionidae</taxon>
        <taxon>Brachionus</taxon>
    </lineage>
</organism>
<dbReference type="GO" id="GO:0045197">
    <property type="term" value="P:establishment or maintenance of epithelial cell apical/basal polarity"/>
    <property type="evidence" value="ECO:0007669"/>
    <property type="project" value="TreeGrafter"/>
</dbReference>
<dbReference type="InterPro" id="IPR000742">
    <property type="entry name" value="EGF"/>
</dbReference>
<dbReference type="InterPro" id="IPR051022">
    <property type="entry name" value="Notch_Cell-Fate_Det"/>
</dbReference>
<evidence type="ECO:0000256" key="6">
    <source>
        <dbReference type="ARBA" id="ARBA00022801"/>
    </source>
</evidence>
<proteinExistence type="predicted"/>
<keyword evidence="8" id="KW-0482">Metalloprotease</keyword>
<evidence type="ECO:0000259" key="14">
    <source>
        <dbReference type="PROSITE" id="PS50215"/>
    </source>
</evidence>
<evidence type="ECO:0000313" key="17">
    <source>
        <dbReference type="Proteomes" id="UP000276133"/>
    </source>
</evidence>
<keyword evidence="4" id="KW-0732">Signal</keyword>
<dbReference type="PROSITE" id="PS51670">
    <property type="entry name" value="SHKT"/>
    <property type="match status" value="1"/>
</dbReference>
<feature type="binding site" evidence="12">
    <location>
        <position position="181"/>
    </location>
    <ligand>
        <name>Zn(2+)</name>
        <dbReference type="ChEBI" id="CHEBI:29105"/>
        <note>catalytic</note>
    </ligand>
</feature>
<dbReference type="InterPro" id="IPR001590">
    <property type="entry name" value="Peptidase_M12B"/>
</dbReference>
<evidence type="ECO:0000256" key="11">
    <source>
        <dbReference type="PROSITE-ProRule" id="PRU00076"/>
    </source>
</evidence>
<dbReference type="Proteomes" id="UP000276133">
    <property type="component" value="Unassembled WGS sequence"/>
</dbReference>
<feature type="binding site" evidence="12">
    <location>
        <position position="171"/>
    </location>
    <ligand>
        <name>Zn(2+)</name>
        <dbReference type="ChEBI" id="CHEBI:29105"/>
        <note>catalytic</note>
    </ligand>
</feature>
<dbReference type="GO" id="GO:0032991">
    <property type="term" value="C:protein-containing complex"/>
    <property type="evidence" value="ECO:0007669"/>
    <property type="project" value="TreeGrafter"/>
</dbReference>
<feature type="binding site" evidence="12">
    <location>
        <position position="175"/>
    </location>
    <ligand>
        <name>Zn(2+)</name>
        <dbReference type="ChEBI" id="CHEBI:29105"/>
        <note>catalytic</note>
    </ligand>
</feature>
<sequence length="624" mass="68966">MLIVTDSSVFNAHRNFIGISNTDVVFLHMRHYFAHLIHGVNQRYQNSLSQDPDLRINIVLTNFLFLTDPAEQQWLNPQLVGEFSNPTFNGREVVLTTKTYNAFADYMNRKKFPFEFDHAAALFNKDLWSSDMTSTRSMTVGFASIGTICTQNKYSLSEEIGGFINLLVVAHEIAHGLGAFHDGIIGFSDQCPINNRDIMSPSLGGTSSHRFSPCSISMFKSTLLNKNLNSVASNANCLTNKVALSEEIGRIEDTDAGKFYSPDDLCRMIFGPSATYCQNKIESICRSLNCRANSSSSFCTPNYAGAPDGTLCASGKVCLKGECVTSSMAKTGSCVFKEDVITREVESEIQLPSPQISCLHYFNLLEIHGKSIASYCAKTQINNICCHSCRKYNALVCKDIYSNCPSDSGCNDQININGQLRFIFQVCPRTCNRCEPLSCADAPDICENGATCINTGSSMNKLFGFRCECRSGFTGEYCESKILSNPCNSNPCLNGGTCFSFTQHFYMCLCQSSCSGLNCASCLFNPMTTSPPLQLLQSSTQSGNCEDQSQFCSIFYQYCNDLAFFELKTIREVCPKTCQACPVTPCIDAQSNCAGFKILCQYFDVNYFGGNWITHPCYKTCGHC</sequence>
<dbReference type="GO" id="GO:0046872">
    <property type="term" value="F:metal ion binding"/>
    <property type="evidence" value="ECO:0007669"/>
    <property type="project" value="UniProtKB-KW"/>
</dbReference>
<evidence type="ECO:0000256" key="10">
    <source>
        <dbReference type="ARBA" id="ARBA00023180"/>
    </source>
</evidence>
<keyword evidence="10" id="KW-0325">Glycoprotein</keyword>
<keyword evidence="17" id="KW-1185">Reference proteome</keyword>
<keyword evidence="7 12" id="KW-0862">Zinc</keyword>
<dbReference type="EMBL" id="REGN01000826">
    <property type="protein sequence ID" value="RNA38761.1"/>
    <property type="molecule type" value="Genomic_DNA"/>
</dbReference>
<feature type="disulfide bond" evidence="11">
    <location>
        <begin position="510"/>
        <end position="519"/>
    </location>
</feature>
<feature type="domain" description="EGF-like" evidence="13">
    <location>
        <begin position="483"/>
        <end position="520"/>
    </location>
</feature>
<dbReference type="AlphaFoldDB" id="A0A3M7SSC7"/>
<dbReference type="CDD" id="cd00054">
    <property type="entry name" value="EGF_CA"/>
    <property type="match status" value="1"/>
</dbReference>
<accession>A0A3M7SSC7</accession>
<evidence type="ECO:0000256" key="1">
    <source>
        <dbReference type="ARBA" id="ARBA00022536"/>
    </source>
</evidence>
<dbReference type="GO" id="GO:0007157">
    <property type="term" value="P:heterophilic cell-cell adhesion via plasma membrane cell adhesion molecules"/>
    <property type="evidence" value="ECO:0007669"/>
    <property type="project" value="TreeGrafter"/>
</dbReference>
<dbReference type="InterPro" id="IPR041645">
    <property type="entry name" value="ADAMTS_CR_2"/>
</dbReference>
<dbReference type="Gene3D" id="3.40.1620.60">
    <property type="match status" value="1"/>
</dbReference>
<feature type="domain" description="ShKT" evidence="15">
    <location>
        <begin position="397"/>
        <end position="434"/>
    </location>
</feature>
<comment type="caution">
    <text evidence="11">Lacks conserved residue(s) required for the propagation of feature annotation.</text>
</comment>
<protein>
    <submittedName>
        <fullName evidence="16">A disintegrin and metallo ase with thrombospondin motifs 3-like</fullName>
    </submittedName>
</protein>
<evidence type="ECO:0000256" key="8">
    <source>
        <dbReference type="ARBA" id="ARBA00023049"/>
    </source>
</evidence>
<dbReference type="PROSITE" id="PS01186">
    <property type="entry name" value="EGF_2"/>
    <property type="match status" value="1"/>
</dbReference>
<keyword evidence="16" id="KW-0401">Integrin</keyword>
<evidence type="ECO:0000256" key="4">
    <source>
        <dbReference type="ARBA" id="ARBA00022729"/>
    </source>
</evidence>
<feature type="disulfide bond" evidence="11">
    <location>
        <begin position="469"/>
        <end position="478"/>
    </location>
</feature>
<gene>
    <name evidence="16" type="ORF">BpHYR1_014790</name>
</gene>
<dbReference type="PROSITE" id="PS50026">
    <property type="entry name" value="EGF_3"/>
    <property type="match status" value="2"/>
</dbReference>
<dbReference type="GO" id="GO:0007229">
    <property type="term" value="P:integrin-mediated signaling pathway"/>
    <property type="evidence" value="ECO:0007669"/>
    <property type="project" value="UniProtKB-KW"/>
</dbReference>